<dbReference type="NCBIfam" id="NF040724">
    <property type="entry name" value="GpgS_Meth"/>
    <property type="match status" value="1"/>
</dbReference>
<protein>
    <submittedName>
        <fullName evidence="1">Glucosyl-3-phosphoglycerate synthase</fullName>
    </submittedName>
</protein>
<dbReference type="SUPFAM" id="SSF53448">
    <property type="entry name" value="Nucleotide-diphospho-sugar transferases"/>
    <property type="match status" value="1"/>
</dbReference>
<dbReference type="OrthoDB" id="123709at2157"/>
<dbReference type="InterPro" id="IPR029044">
    <property type="entry name" value="Nucleotide-diphossugar_trans"/>
</dbReference>
<comment type="caution">
    <text evidence="1">The sequence shown here is derived from an EMBL/GenBank/DDBJ whole genome shotgun (WGS) entry which is preliminary data.</text>
</comment>
<sequence>MDFYQEKITTIHNFYSDTERMSQHLHDLSFIRPAVVVIPMLYEEIENPPLAHIITELNKCSYIKKVVVALAADDKDQYERTVDFFKHLDLDHMIVWCNGPRISAIIREMKDSELDITEFSGKGKDAWLAVGIASLYAYAIVLHDADIVTYNKDFPAKMLYPIMNPQLNFYFNKGYYARINLDKKTMHGRVYRLFVRPLLDMLVKDVQYESDVLEYLQGFRYTLSGEFAFTRDLALNIRVPSDWGLEVGLLAEVYRNTTLKKICQTDLGFYDHKHKEMGKTSSEGLGKMVNDIMVTFLRVVNETTSTNISETFLRGIQVKYIRSAQDLIRQYNADAICNGLQYSRHLEEKYVDMFAEILMEAGTRYLNDPSATLLPDWERALSAIPDLREQLRDAVHADLNDIHSG</sequence>
<evidence type="ECO:0000313" key="2">
    <source>
        <dbReference type="Proteomes" id="UP000297295"/>
    </source>
</evidence>
<accession>A0A4E0QSI5</accession>
<dbReference type="InterPro" id="IPR053677">
    <property type="entry name" value="GPGS-related"/>
</dbReference>
<evidence type="ECO:0000313" key="1">
    <source>
        <dbReference type="EMBL" id="TGC10558.1"/>
    </source>
</evidence>
<reference evidence="1 2" key="1">
    <citation type="submission" date="2017-11" db="EMBL/GenBank/DDBJ databases">
        <title>Isolation and Characterization of Methanogenic Archaea from Saline Meromictic Lake at Siberia.</title>
        <authorList>
            <person name="Shen Y."/>
            <person name="Huang H.-H."/>
            <person name="Lai M.-C."/>
            <person name="Chen S.-C."/>
        </authorList>
    </citation>
    <scope>NUCLEOTIDE SEQUENCE [LARGE SCALE GENOMIC DNA]</scope>
    <source>
        <strain evidence="1 2">SY-01</strain>
    </source>
</reference>
<dbReference type="EMBL" id="PGGK01000003">
    <property type="protein sequence ID" value="TGC10558.1"/>
    <property type="molecule type" value="Genomic_DNA"/>
</dbReference>
<proteinExistence type="predicted"/>
<name>A0A4E0QSI5_9EURY</name>
<dbReference type="AlphaFoldDB" id="A0A4E0QSI5"/>
<dbReference type="RefSeq" id="WP_135388938.1">
    <property type="nucleotide sequence ID" value="NZ_PGGK01000003.1"/>
</dbReference>
<keyword evidence="2" id="KW-1185">Reference proteome</keyword>
<dbReference type="Proteomes" id="UP000297295">
    <property type="component" value="Unassembled WGS sequence"/>
</dbReference>
<organism evidence="1 2">
    <name type="scientific">Methanolobus halotolerans</name>
    <dbReference type="NCBI Taxonomy" id="2052935"/>
    <lineage>
        <taxon>Archaea</taxon>
        <taxon>Methanobacteriati</taxon>
        <taxon>Methanobacteriota</taxon>
        <taxon>Stenosarchaea group</taxon>
        <taxon>Methanomicrobia</taxon>
        <taxon>Methanosarcinales</taxon>
        <taxon>Methanosarcinaceae</taxon>
        <taxon>Methanolobus</taxon>
    </lineage>
</organism>
<gene>
    <name evidence="1" type="ORF">CUN85_03435</name>
</gene>
<dbReference type="Gene3D" id="3.90.550.10">
    <property type="entry name" value="Spore Coat Polysaccharide Biosynthesis Protein SpsA, Chain A"/>
    <property type="match status" value="1"/>
</dbReference>